<feature type="non-terminal residue" evidence="2">
    <location>
        <position position="1"/>
    </location>
</feature>
<dbReference type="InterPro" id="IPR016166">
    <property type="entry name" value="FAD-bd_PCMH"/>
</dbReference>
<dbReference type="PANTHER" id="PTHR11748:SF103">
    <property type="entry name" value="GLYCOLATE OXIDASE SUBUNIT GLCE"/>
    <property type="match status" value="1"/>
</dbReference>
<name>A0A382RVW7_9ZZZZ</name>
<dbReference type="PROSITE" id="PS51387">
    <property type="entry name" value="FAD_PCMH"/>
    <property type="match status" value="1"/>
</dbReference>
<sequence length="317" mass="34555">KQFDIGIDLKNLASCFRHTPEDLTATFAAGMLFSEAQEKLKESGQWIPLNPPENGTSTVGGIISANRFGLRRHRHGTARDWVIATTVVNGEGKIVKAGANVVKNVSGYDMNKLYIGARGTLGILLDISFKLAPIPEKRITFRACFSTPEEALGMSNQINNSPVEVEALTVVKGRWTAAKAKHWWVLIELMGTEQSLADQSTVLSSILEKSSANRWGEASKEDTQFYWKTTQFGNNEASPPFAEATISIPKSKVEQLVYNFSVGEPDCSLKILPASGSVILELTEGSDRSTFIDQVSEMGGTVEIIGSGVSSVEDRWP</sequence>
<protein>
    <recommendedName>
        <fullName evidence="1">FAD-binding PCMH-type domain-containing protein</fullName>
    </recommendedName>
</protein>
<organism evidence="2">
    <name type="scientific">marine metagenome</name>
    <dbReference type="NCBI Taxonomy" id="408172"/>
    <lineage>
        <taxon>unclassified sequences</taxon>
        <taxon>metagenomes</taxon>
        <taxon>ecological metagenomes</taxon>
    </lineage>
</organism>
<dbReference type="AlphaFoldDB" id="A0A382RVW7"/>
<proteinExistence type="predicted"/>
<dbReference type="EMBL" id="UINC01124455">
    <property type="protein sequence ID" value="SVD01610.1"/>
    <property type="molecule type" value="Genomic_DNA"/>
</dbReference>
<gene>
    <name evidence="2" type="ORF">METZ01_LOCUS354464</name>
</gene>
<dbReference type="InterPro" id="IPR006094">
    <property type="entry name" value="Oxid_FAD_bind_N"/>
</dbReference>
<feature type="non-terminal residue" evidence="2">
    <location>
        <position position="317"/>
    </location>
</feature>
<dbReference type="PANTHER" id="PTHR11748">
    <property type="entry name" value="D-LACTATE DEHYDROGENASE"/>
    <property type="match status" value="1"/>
</dbReference>
<accession>A0A382RVW7</accession>
<dbReference type="GO" id="GO:0071949">
    <property type="term" value="F:FAD binding"/>
    <property type="evidence" value="ECO:0007669"/>
    <property type="project" value="InterPro"/>
</dbReference>
<dbReference type="InterPro" id="IPR016169">
    <property type="entry name" value="FAD-bd_PCMH_sub2"/>
</dbReference>
<feature type="domain" description="FAD-binding PCMH-type" evidence="1">
    <location>
        <begin position="1"/>
        <end position="134"/>
    </location>
</feature>
<dbReference type="Pfam" id="PF01565">
    <property type="entry name" value="FAD_binding_4"/>
    <property type="match status" value="1"/>
</dbReference>
<reference evidence="2" key="1">
    <citation type="submission" date="2018-05" db="EMBL/GenBank/DDBJ databases">
        <authorList>
            <person name="Lanie J.A."/>
            <person name="Ng W.-L."/>
            <person name="Kazmierczak K.M."/>
            <person name="Andrzejewski T.M."/>
            <person name="Davidsen T.M."/>
            <person name="Wayne K.J."/>
            <person name="Tettelin H."/>
            <person name="Glass J.I."/>
            <person name="Rusch D."/>
            <person name="Podicherti R."/>
            <person name="Tsui H.-C.T."/>
            <person name="Winkler M.E."/>
        </authorList>
    </citation>
    <scope>NUCLEOTIDE SEQUENCE</scope>
</reference>
<dbReference type="InterPro" id="IPR036318">
    <property type="entry name" value="FAD-bd_PCMH-like_sf"/>
</dbReference>
<evidence type="ECO:0000313" key="2">
    <source>
        <dbReference type="EMBL" id="SVD01610.1"/>
    </source>
</evidence>
<evidence type="ECO:0000259" key="1">
    <source>
        <dbReference type="PROSITE" id="PS51387"/>
    </source>
</evidence>
<dbReference type="Gene3D" id="3.30.465.10">
    <property type="match status" value="1"/>
</dbReference>
<dbReference type="SUPFAM" id="SSF56176">
    <property type="entry name" value="FAD-binding/transporter-associated domain-like"/>
    <property type="match status" value="1"/>
</dbReference>